<comment type="cofactor">
    <cofactor evidence="1">
        <name>Cu(2+)</name>
        <dbReference type="ChEBI" id="CHEBI:29036"/>
    </cofactor>
</comment>
<accession>A0A0W7VA03</accession>
<evidence type="ECO:0000256" key="3">
    <source>
        <dbReference type="ARBA" id="ARBA00022525"/>
    </source>
</evidence>
<dbReference type="GO" id="GO:0030245">
    <property type="term" value="P:cellulose catabolic process"/>
    <property type="evidence" value="ECO:0007669"/>
    <property type="project" value="UniProtKB-KW"/>
</dbReference>
<dbReference type="Gene3D" id="2.70.50.70">
    <property type="match status" value="1"/>
</dbReference>
<evidence type="ECO:0000313" key="16">
    <source>
        <dbReference type="Proteomes" id="UP000054821"/>
    </source>
</evidence>
<sequence>MKSYAKLTLTALGCLAGSVLGHGQVQNFTINGVYNQGFILDYYYDKVNTGKFPNVAGWYAEDLDLGFIAPDAYTTPDIVCHKNSAPGAVTATIPAGGTIVFYWGPNTWPHPYGPIITYLAQCSGSCTNVDKTSLRWVKIQESGINYSTQVWANQALINQGNKWSVTIPSSLKAGNYVIRHEILAAHGAQSANGMQNYPQCINLAITGSGSKSLPAGTAATALYKPTDPGILFNPYTTITNYTIPGPALWQG</sequence>
<name>A0A0W7VA03_9HYPO</name>
<evidence type="ECO:0000256" key="12">
    <source>
        <dbReference type="SAM" id="SignalP"/>
    </source>
</evidence>
<dbReference type="InterPro" id="IPR049892">
    <property type="entry name" value="AA9"/>
</dbReference>
<dbReference type="RefSeq" id="XP_018656228.1">
    <property type="nucleotide sequence ID" value="XM_018810542.1"/>
</dbReference>
<keyword evidence="16" id="KW-1185">Reference proteome</keyword>
<dbReference type="STRING" id="398673.A0A0W7VA03"/>
<evidence type="ECO:0000313" key="15">
    <source>
        <dbReference type="EMBL" id="PON21675.1"/>
    </source>
</evidence>
<reference evidence="15 16" key="1">
    <citation type="journal article" date="2016" name="Genome Announc.">
        <title>Draft Whole-Genome Sequence of Trichoderma gamsii T6085, a Promising Biocontrol Agent of Fusarium Head Blight on Wheat.</title>
        <authorList>
            <person name="Baroncelli R."/>
            <person name="Zapparata A."/>
            <person name="Piaggeschi G."/>
            <person name="Sarrocco S."/>
            <person name="Vannacci G."/>
        </authorList>
    </citation>
    <scope>NUCLEOTIDE SEQUENCE [LARGE SCALE GENOMIC DNA]</scope>
    <source>
        <strain evidence="15 16">T6085</strain>
    </source>
</reference>
<dbReference type="EMBL" id="MTYH01000091">
    <property type="protein sequence ID" value="PNP39191.1"/>
    <property type="molecule type" value="Genomic_DNA"/>
</dbReference>
<dbReference type="AlphaFoldDB" id="A0A0W7VA03"/>
<dbReference type="EC" id="1.14.99.56" evidence="11"/>
<evidence type="ECO:0000256" key="6">
    <source>
        <dbReference type="ARBA" id="ARBA00023157"/>
    </source>
</evidence>
<evidence type="ECO:0000313" key="17">
    <source>
        <dbReference type="Proteomes" id="UP000236546"/>
    </source>
</evidence>
<keyword evidence="8" id="KW-0624">Polysaccharide degradation</keyword>
<keyword evidence="3" id="KW-0964">Secreted</keyword>
<reference evidence="14 17" key="2">
    <citation type="submission" date="2017-02" db="EMBL/GenBank/DDBJ databases">
        <title>Genomes of Trichoderma spp. with biocontrol activity.</title>
        <authorList>
            <person name="Gardiner D."/>
            <person name="Kazan K."/>
            <person name="Vos C."/>
            <person name="Harvey P."/>
        </authorList>
    </citation>
    <scope>NUCLEOTIDE SEQUENCE [LARGE SCALE GENOMIC DNA]</scope>
    <source>
        <strain evidence="14 17">A5MH</strain>
    </source>
</reference>
<evidence type="ECO:0000256" key="10">
    <source>
        <dbReference type="ARBA" id="ARBA00045077"/>
    </source>
</evidence>
<gene>
    <name evidence="15" type="ORF">TGAM01_v209413</name>
    <name evidence="14" type="ORF">TGAMA5MH_08868</name>
</gene>
<evidence type="ECO:0000256" key="2">
    <source>
        <dbReference type="ARBA" id="ARBA00004613"/>
    </source>
</evidence>
<feature type="chain" id="PRO_5014528121" description="lytic cellulose monooxygenase (C4-dehydrogenating)" evidence="12">
    <location>
        <begin position="22"/>
        <end position="251"/>
    </location>
</feature>
<comment type="catalytic activity">
    <reaction evidence="10">
        <text>[(1-&gt;4)-beta-D-glucosyl]n+m + reduced acceptor + O2 = 4-dehydro-beta-D-glucosyl-[(1-&gt;4)-beta-D-glucosyl]n-1 + [(1-&gt;4)-beta-D-glucosyl]m + acceptor + H2O.</text>
        <dbReference type="EC" id="1.14.99.56"/>
    </reaction>
</comment>
<dbReference type="InterPro" id="IPR005103">
    <property type="entry name" value="AA9_LPMO"/>
</dbReference>
<dbReference type="GO" id="GO:0005576">
    <property type="term" value="C:extracellular region"/>
    <property type="evidence" value="ECO:0007669"/>
    <property type="project" value="UniProtKB-SubCell"/>
</dbReference>
<keyword evidence="6" id="KW-1015">Disulfide bond</keyword>
<evidence type="ECO:0000313" key="14">
    <source>
        <dbReference type="EMBL" id="PNP39191.1"/>
    </source>
</evidence>
<dbReference type="GeneID" id="29990625"/>
<evidence type="ECO:0000256" key="5">
    <source>
        <dbReference type="ARBA" id="ARBA00023001"/>
    </source>
</evidence>
<dbReference type="PANTHER" id="PTHR33353:SF34">
    <property type="entry name" value="ENDO-BETA-1,4-GLUCANASE D"/>
    <property type="match status" value="1"/>
</dbReference>
<evidence type="ECO:0000259" key="13">
    <source>
        <dbReference type="Pfam" id="PF03443"/>
    </source>
</evidence>
<comment type="subcellular location">
    <subcellularLocation>
        <location evidence="2">Secreted</location>
    </subcellularLocation>
</comment>
<evidence type="ECO:0000256" key="7">
    <source>
        <dbReference type="ARBA" id="ARBA00023277"/>
    </source>
</evidence>
<keyword evidence="15" id="KW-0378">Hydrolase</keyword>
<dbReference type="CDD" id="cd21175">
    <property type="entry name" value="LPMO_AA9"/>
    <property type="match status" value="1"/>
</dbReference>
<dbReference type="Proteomes" id="UP000054821">
    <property type="component" value="Unassembled WGS sequence"/>
</dbReference>
<evidence type="ECO:0000256" key="1">
    <source>
        <dbReference type="ARBA" id="ARBA00001973"/>
    </source>
</evidence>
<dbReference type="Pfam" id="PF03443">
    <property type="entry name" value="AA9"/>
    <property type="match status" value="1"/>
</dbReference>
<organism evidence="14 17">
    <name type="scientific">Trichoderma gamsii</name>
    <dbReference type="NCBI Taxonomy" id="398673"/>
    <lineage>
        <taxon>Eukaryota</taxon>
        <taxon>Fungi</taxon>
        <taxon>Dikarya</taxon>
        <taxon>Ascomycota</taxon>
        <taxon>Pezizomycotina</taxon>
        <taxon>Sordariomycetes</taxon>
        <taxon>Hypocreomycetidae</taxon>
        <taxon>Hypocreales</taxon>
        <taxon>Hypocreaceae</taxon>
        <taxon>Trichoderma</taxon>
    </lineage>
</organism>
<comment type="similarity">
    <text evidence="9">Belongs to the polysaccharide monooxygenase AA9 family.</text>
</comment>
<evidence type="ECO:0000256" key="4">
    <source>
        <dbReference type="ARBA" id="ARBA00022729"/>
    </source>
</evidence>
<evidence type="ECO:0000256" key="8">
    <source>
        <dbReference type="ARBA" id="ARBA00023326"/>
    </source>
</evidence>
<keyword evidence="5" id="KW-0136">Cellulose degradation</keyword>
<dbReference type="Proteomes" id="UP000236546">
    <property type="component" value="Unassembled WGS sequence"/>
</dbReference>
<reference evidence="15" key="3">
    <citation type="submission" date="2017-08" db="EMBL/GenBank/DDBJ databases">
        <title>Trichoderma gamsii strain T6085, whole genome shotgun sequencing project.</title>
        <authorList>
            <person name="Baroncelli R."/>
        </authorList>
    </citation>
    <scope>NUCLEOTIDE SEQUENCE</scope>
    <source>
        <strain evidence="15">T6085</strain>
    </source>
</reference>
<evidence type="ECO:0000256" key="9">
    <source>
        <dbReference type="ARBA" id="ARBA00044502"/>
    </source>
</evidence>
<dbReference type="EMBL" id="JPDN02000046">
    <property type="protein sequence ID" value="PON21675.1"/>
    <property type="molecule type" value="Genomic_DNA"/>
</dbReference>
<keyword evidence="4 12" id="KW-0732">Signal</keyword>
<feature type="domain" description="Auxiliary Activity family 9 catalytic" evidence="13">
    <location>
        <begin position="22"/>
        <end position="240"/>
    </location>
</feature>
<keyword evidence="7" id="KW-0119">Carbohydrate metabolism</keyword>
<dbReference type="OrthoDB" id="4849160at2759"/>
<protein>
    <recommendedName>
        <fullName evidence="11">lytic cellulose monooxygenase (C4-dehydrogenating)</fullName>
        <ecNumber evidence="11">1.14.99.56</ecNumber>
    </recommendedName>
</protein>
<proteinExistence type="inferred from homology"/>
<evidence type="ECO:0000256" key="11">
    <source>
        <dbReference type="ARBA" id="ARBA00047174"/>
    </source>
</evidence>
<dbReference type="PANTHER" id="PTHR33353">
    <property type="entry name" value="PUTATIVE (AFU_ORTHOLOGUE AFUA_1G12560)-RELATED"/>
    <property type="match status" value="1"/>
</dbReference>
<comment type="caution">
    <text evidence="14">The sequence shown here is derived from an EMBL/GenBank/DDBJ whole genome shotgun (WGS) entry which is preliminary data.</text>
</comment>
<feature type="signal peptide" evidence="12">
    <location>
        <begin position="1"/>
        <end position="21"/>
    </location>
</feature>
<dbReference type="GO" id="GO:0016787">
    <property type="term" value="F:hydrolase activity"/>
    <property type="evidence" value="ECO:0007669"/>
    <property type="project" value="UniProtKB-KW"/>
</dbReference>